<keyword evidence="3" id="KW-1185">Reference proteome</keyword>
<dbReference type="AlphaFoldDB" id="A0A4Q5L7V5"/>
<dbReference type="EMBL" id="SEWE01000046">
    <property type="protein sequence ID" value="RYU77681.1"/>
    <property type="molecule type" value="Genomic_DNA"/>
</dbReference>
<dbReference type="RefSeq" id="WP_129922410.1">
    <property type="nucleotide sequence ID" value="NZ_SEWE01000046.1"/>
</dbReference>
<protein>
    <submittedName>
        <fullName evidence="2">Uncharacterized protein</fullName>
    </submittedName>
</protein>
<proteinExistence type="predicted"/>
<sequence length="122" mass="13824">MKKILTTLNRTHRIFTYSLVTFTIVLAGGILLYGYAVTPKFLIDIEEGIEQNAGLMKLVGPPTGYELSYSPHDLREGDSAKFRVQVTGVCDSAYVLIRGSYLKQENKWIYRVQDTMVVQKCQ</sequence>
<reference evidence="2 3" key="1">
    <citation type="submission" date="2019-02" db="EMBL/GenBank/DDBJ databases">
        <title>Bacterial novel species isolated from soil.</title>
        <authorList>
            <person name="Jung H.-Y."/>
        </authorList>
    </citation>
    <scope>NUCLEOTIDE SEQUENCE [LARGE SCALE GENOMIC DNA]</scope>
    <source>
        <strain evidence="2 3">1-3-3-3</strain>
    </source>
</reference>
<name>A0A4Q5L7V5_9BACT</name>
<dbReference type="OrthoDB" id="886770at2"/>
<gene>
    <name evidence="2" type="ORF">EWM57_17300</name>
</gene>
<accession>A0A4Q5L7V5</accession>
<keyword evidence="1" id="KW-1133">Transmembrane helix</keyword>
<evidence type="ECO:0000313" key="2">
    <source>
        <dbReference type="EMBL" id="RYU77681.1"/>
    </source>
</evidence>
<evidence type="ECO:0000313" key="3">
    <source>
        <dbReference type="Proteomes" id="UP000294155"/>
    </source>
</evidence>
<feature type="transmembrane region" description="Helical" evidence="1">
    <location>
        <begin position="14"/>
        <end position="36"/>
    </location>
</feature>
<keyword evidence="1" id="KW-0812">Transmembrane</keyword>
<comment type="caution">
    <text evidence="2">The sequence shown here is derived from an EMBL/GenBank/DDBJ whole genome shotgun (WGS) entry which is preliminary data.</text>
</comment>
<dbReference type="Proteomes" id="UP000294155">
    <property type="component" value="Unassembled WGS sequence"/>
</dbReference>
<evidence type="ECO:0000256" key="1">
    <source>
        <dbReference type="SAM" id="Phobius"/>
    </source>
</evidence>
<keyword evidence="1" id="KW-0472">Membrane</keyword>
<organism evidence="2 3">
    <name type="scientific">Hymenobacter persicinus</name>
    <dbReference type="NCBI Taxonomy" id="2025506"/>
    <lineage>
        <taxon>Bacteria</taxon>
        <taxon>Pseudomonadati</taxon>
        <taxon>Bacteroidota</taxon>
        <taxon>Cytophagia</taxon>
        <taxon>Cytophagales</taxon>
        <taxon>Hymenobacteraceae</taxon>
        <taxon>Hymenobacter</taxon>
    </lineage>
</organism>